<reference evidence="12 13" key="1">
    <citation type="submission" date="2019-11" db="EMBL/GenBank/DDBJ databases">
        <authorList>
            <person name="Li J."/>
        </authorList>
    </citation>
    <scope>NUCLEOTIDE SEQUENCE [LARGE SCALE GENOMIC DNA]</scope>
    <source>
        <strain evidence="12 13">MF47</strain>
    </source>
</reference>
<dbReference type="GO" id="GO:0004324">
    <property type="term" value="F:ferredoxin-NADP+ reductase activity"/>
    <property type="evidence" value="ECO:0007669"/>
    <property type="project" value="UniProtKB-EC"/>
</dbReference>
<dbReference type="SUPFAM" id="SSF54862">
    <property type="entry name" value="4Fe-4S ferredoxins"/>
    <property type="match status" value="1"/>
</dbReference>
<dbReference type="InterPro" id="IPR017896">
    <property type="entry name" value="4Fe4S_Fe-S-bd"/>
</dbReference>
<proteinExistence type="predicted"/>
<comment type="catalytic activity">
    <reaction evidence="10">
        <text>2 reduced [2Fe-2S]-[ferredoxin] + NADP(+) + H(+) = 2 oxidized [2Fe-2S]-[ferredoxin] + NADPH</text>
        <dbReference type="Rhea" id="RHEA:20125"/>
        <dbReference type="Rhea" id="RHEA-COMP:10000"/>
        <dbReference type="Rhea" id="RHEA-COMP:10001"/>
        <dbReference type="ChEBI" id="CHEBI:15378"/>
        <dbReference type="ChEBI" id="CHEBI:33737"/>
        <dbReference type="ChEBI" id="CHEBI:33738"/>
        <dbReference type="ChEBI" id="CHEBI:57783"/>
        <dbReference type="ChEBI" id="CHEBI:58349"/>
        <dbReference type="EC" id="1.18.1.2"/>
    </reaction>
</comment>
<dbReference type="PROSITE" id="PS51379">
    <property type="entry name" value="4FE4S_FER_2"/>
    <property type="match status" value="2"/>
</dbReference>
<keyword evidence="3" id="KW-0285">Flavoprotein</keyword>
<evidence type="ECO:0000256" key="1">
    <source>
        <dbReference type="ARBA" id="ARBA00001974"/>
    </source>
</evidence>
<dbReference type="InterPro" id="IPR023753">
    <property type="entry name" value="FAD/NAD-binding_dom"/>
</dbReference>
<dbReference type="PRINTS" id="PR00419">
    <property type="entry name" value="ADXRDTASE"/>
</dbReference>
<keyword evidence="13" id="KW-1185">Reference proteome</keyword>
<gene>
    <name evidence="12" type="ORF">GEV26_10315</name>
</gene>
<keyword evidence="6" id="KW-0521">NADP</keyword>
<keyword evidence="7" id="KW-0560">Oxidoreductase</keyword>
<evidence type="ECO:0000256" key="7">
    <source>
        <dbReference type="ARBA" id="ARBA00023002"/>
    </source>
</evidence>
<keyword evidence="8" id="KW-0408">Iron</keyword>
<dbReference type="AlphaFoldDB" id="A0A5Q2MF18"/>
<dbReference type="Gene3D" id="3.50.50.60">
    <property type="entry name" value="FAD/NAD(P)-binding domain"/>
    <property type="match status" value="1"/>
</dbReference>
<evidence type="ECO:0000256" key="4">
    <source>
        <dbReference type="ARBA" id="ARBA00022723"/>
    </source>
</evidence>
<feature type="domain" description="4Fe-4S ferredoxin-type" evidence="11">
    <location>
        <begin position="1"/>
        <end position="29"/>
    </location>
</feature>
<evidence type="ECO:0000256" key="3">
    <source>
        <dbReference type="ARBA" id="ARBA00022630"/>
    </source>
</evidence>
<protein>
    <recommendedName>
        <fullName evidence="2">ferredoxin--NADP(+) reductase</fullName>
        <ecNumber evidence="2">1.18.1.2</ecNumber>
    </recommendedName>
</protein>
<dbReference type="Gene3D" id="3.40.50.720">
    <property type="entry name" value="NAD(P)-binding Rossmann-like Domain"/>
    <property type="match status" value="1"/>
</dbReference>
<dbReference type="PROSITE" id="PS00198">
    <property type="entry name" value="4FE4S_FER_1"/>
    <property type="match status" value="1"/>
</dbReference>
<evidence type="ECO:0000256" key="8">
    <source>
        <dbReference type="ARBA" id="ARBA00023004"/>
    </source>
</evidence>
<comment type="cofactor">
    <cofactor evidence="1">
        <name>FAD</name>
        <dbReference type="ChEBI" id="CHEBI:57692"/>
    </cofactor>
</comment>
<keyword evidence="4" id="KW-0479">Metal-binding</keyword>
<keyword evidence="5" id="KW-0274">FAD</keyword>
<organism evidence="12 13">
    <name type="scientific">Aeromicrobium yanjiei</name>
    <dbReference type="NCBI Taxonomy" id="2662028"/>
    <lineage>
        <taxon>Bacteria</taxon>
        <taxon>Bacillati</taxon>
        <taxon>Actinomycetota</taxon>
        <taxon>Actinomycetes</taxon>
        <taxon>Propionibacteriales</taxon>
        <taxon>Nocardioidaceae</taxon>
        <taxon>Aeromicrobium</taxon>
    </lineage>
</organism>
<dbReference type="Gene3D" id="3.30.70.20">
    <property type="match status" value="1"/>
</dbReference>
<evidence type="ECO:0000256" key="9">
    <source>
        <dbReference type="ARBA" id="ARBA00023014"/>
    </source>
</evidence>
<sequence length="552" mass="58860">MPHVVTQACCGDASCVFACPVNAIHPTPDEPDFGLAEMLYIDPVSCVDCGACVTACPVGAIAPQDKLTDAQLPFVDINAMFHDVPRDHPAQAPVPAVVPRATTDELRVAIVGAGPAALYAADELLKRPGTRVTVLDRLPTPHGLVRAGVAPDHQSTRSIEGLFRQIEEQDGFSYLLGVEVGTHLSHEELAAHHHAVVYATGASRDRRLGIPGEDLAGSDTATAFVAWYNAHPDHAARTFDLSTERVVVVGNGNVALDVARILATDPERLATTDISDHALEVLRGSAVREIVLLGRRGAAQAAFTLPELVGLLARDDIEIVVEGDDLRAVTGDPIVQQKLAALRAAQSRPARPGARRIVFRFATSPLELEGDGRVEAVRVCRNDLVETTGVVTSVQTSDVEAISTGLVLRSIGYRGAPLAGLPFDDARAVVPHELGRVAGMPRTYAVGWIKRGPSGFIGTNKTCAQETVDRLIGDANAGALDVPVGSAADLRRLVRSRVGSTIGVRGWREIDRHERAAGVREGRPRRRMDDVGEMLEVAAHAAPATRRRRSRG</sequence>
<dbReference type="PANTHER" id="PTHR48467:SF1">
    <property type="entry name" value="GLUTAMATE SYNTHASE 1 [NADH], CHLOROPLASTIC-LIKE"/>
    <property type="match status" value="1"/>
</dbReference>
<dbReference type="GO" id="GO:0051536">
    <property type="term" value="F:iron-sulfur cluster binding"/>
    <property type="evidence" value="ECO:0007669"/>
    <property type="project" value="UniProtKB-KW"/>
</dbReference>
<dbReference type="RefSeq" id="WP_153652990.1">
    <property type="nucleotide sequence ID" value="NZ_CP045737.1"/>
</dbReference>
<dbReference type="SUPFAM" id="SSF51971">
    <property type="entry name" value="Nucleotide-binding domain"/>
    <property type="match status" value="1"/>
</dbReference>
<dbReference type="GO" id="GO:0046872">
    <property type="term" value="F:metal ion binding"/>
    <property type="evidence" value="ECO:0007669"/>
    <property type="project" value="UniProtKB-KW"/>
</dbReference>
<accession>A0A5Q2MF18</accession>
<dbReference type="InterPro" id="IPR036188">
    <property type="entry name" value="FAD/NAD-bd_sf"/>
</dbReference>
<dbReference type="EC" id="1.18.1.2" evidence="2"/>
<dbReference type="Pfam" id="PF07992">
    <property type="entry name" value="Pyr_redox_2"/>
    <property type="match status" value="1"/>
</dbReference>
<keyword evidence="9" id="KW-0411">Iron-sulfur</keyword>
<evidence type="ECO:0000256" key="5">
    <source>
        <dbReference type="ARBA" id="ARBA00022827"/>
    </source>
</evidence>
<dbReference type="Proteomes" id="UP000392064">
    <property type="component" value="Chromosome"/>
</dbReference>
<dbReference type="PANTHER" id="PTHR48467">
    <property type="entry name" value="GLUTAMATE SYNTHASE 1 [NADH], CHLOROPLASTIC-LIKE"/>
    <property type="match status" value="1"/>
</dbReference>
<evidence type="ECO:0000256" key="6">
    <source>
        <dbReference type="ARBA" id="ARBA00022857"/>
    </source>
</evidence>
<dbReference type="Pfam" id="PF12838">
    <property type="entry name" value="Fer4_7"/>
    <property type="match status" value="1"/>
</dbReference>
<dbReference type="KEGG" id="aef:GEV26_10315"/>
<dbReference type="InterPro" id="IPR017900">
    <property type="entry name" value="4Fe4S_Fe_S_CS"/>
</dbReference>
<evidence type="ECO:0000256" key="2">
    <source>
        <dbReference type="ARBA" id="ARBA00013223"/>
    </source>
</evidence>
<evidence type="ECO:0000259" key="11">
    <source>
        <dbReference type="PROSITE" id="PS51379"/>
    </source>
</evidence>
<dbReference type="InterPro" id="IPR055275">
    <property type="entry name" value="Ferredox_Rdtase"/>
</dbReference>
<feature type="domain" description="4Fe-4S ferredoxin-type" evidence="11">
    <location>
        <begin position="37"/>
        <end position="66"/>
    </location>
</feature>
<evidence type="ECO:0000313" key="12">
    <source>
        <dbReference type="EMBL" id="QGG41724.1"/>
    </source>
</evidence>
<name>A0A5Q2MF18_9ACTN</name>
<dbReference type="EMBL" id="CP045737">
    <property type="protein sequence ID" value="QGG41724.1"/>
    <property type="molecule type" value="Genomic_DNA"/>
</dbReference>
<evidence type="ECO:0000313" key="13">
    <source>
        <dbReference type="Proteomes" id="UP000392064"/>
    </source>
</evidence>
<evidence type="ECO:0000256" key="10">
    <source>
        <dbReference type="ARBA" id="ARBA00047776"/>
    </source>
</evidence>